<reference evidence="2 3" key="1">
    <citation type="submission" date="2015-02" db="EMBL/GenBank/DDBJ databases">
        <title>Single-cell genomics of uncultivated deep-branching MTB reveals a conserved set of magnetosome genes.</title>
        <authorList>
            <person name="Kolinko S."/>
            <person name="Richter M."/>
            <person name="Glockner F.O."/>
            <person name="Brachmann A."/>
            <person name="Schuler D."/>
        </authorList>
    </citation>
    <scope>NUCLEOTIDE SEQUENCE [LARGE SCALE GENOMIC DNA]</scope>
    <source>
        <strain evidence="2">TM-1</strain>
    </source>
</reference>
<evidence type="ECO:0000256" key="1">
    <source>
        <dbReference type="SAM" id="Phobius"/>
    </source>
</evidence>
<feature type="transmembrane region" description="Helical" evidence="1">
    <location>
        <begin position="27"/>
        <end position="49"/>
    </location>
</feature>
<keyword evidence="1" id="KW-0812">Transmembrane</keyword>
<comment type="caution">
    <text evidence="2">The sequence shown here is derived from an EMBL/GenBank/DDBJ whole genome shotgun (WGS) entry which is preliminary data.</text>
</comment>
<name>A0A0F3GYQ8_9BACT</name>
<keyword evidence="3" id="KW-1185">Reference proteome</keyword>
<dbReference type="AlphaFoldDB" id="A0A0F3GYQ8"/>
<gene>
    <name evidence="2" type="ORF">MBAV_000761</name>
</gene>
<keyword evidence="1" id="KW-0472">Membrane</keyword>
<dbReference type="EMBL" id="LACI01000346">
    <property type="protein sequence ID" value="KJU87046.1"/>
    <property type="molecule type" value="Genomic_DNA"/>
</dbReference>
<protein>
    <submittedName>
        <fullName evidence="2">Uncharacterized protein</fullName>
    </submittedName>
</protein>
<keyword evidence="1" id="KW-1133">Transmembrane helix</keyword>
<accession>A0A0F3GYQ8</accession>
<sequence>MPLPLPELPDVTVIQPTLLVAVHVQPLVAATSTVSTLMDGLAFLLVGVIA</sequence>
<evidence type="ECO:0000313" key="2">
    <source>
        <dbReference type="EMBL" id="KJU87046.1"/>
    </source>
</evidence>
<organism evidence="2 3">
    <name type="scientific">Candidatus Magnetobacterium bavaricum</name>
    <dbReference type="NCBI Taxonomy" id="29290"/>
    <lineage>
        <taxon>Bacteria</taxon>
        <taxon>Pseudomonadati</taxon>
        <taxon>Nitrospirota</taxon>
        <taxon>Thermodesulfovibrionia</taxon>
        <taxon>Thermodesulfovibrionales</taxon>
        <taxon>Candidatus Magnetobacteriaceae</taxon>
        <taxon>Candidatus Magnetobacterium</taxon>
    </lineage>
</organism>
<proteinExistence type="predicted"/>
<evidence type="ECO:0000313" key="3">
    <source>
        <dbReference type="Proteomes" id="UP000033423"/>
    </source>
</evidence>
<dbReference type="Proteomes" id="UP000033423">
    <property type="component" value="Unassembled WGS sequence"/>
</dbReference>